<dbReference type="Pfam" id="PF17925">
    <property type="entry name" value="TetR_C_20"/>
    <property type="match status" value="1"/>
</dbReference>
<protein>
    <submittedName>
        <fullName evidence="4">TetR family transcriptional regulator</fullName>
    </submittedName>
</protein>
<evidence type="ECO:0000313" key="4">
    <source>
        <dbReference type="EMBL" id="MFD0899711.1"/>
    </source>
</evidence>
<dbReference type="EMBL" id="JBHTJA010000005">
    <property type="protein sequence ID" value="MFD0899711.1"/>
    <property type="molecule type" value="Genomic_DNA"/>
</dbReference>
<dbReference type="Proteomes" id="UP001596972">
    <property type="component" value="Unassembled WGS sequence"/>
</dbReference>
<dbReference type="SUPFAM" id="SSF46689">
    <property type="entry name" value="Homeodomain-like"/>
    <property type="match status" value="1"/>
</dbReference>
<accession>A0ABW3EHC7</accession>
<feature type="domain" description="HTH tetR-type" evidence="3">
    <location>
        <begin position="29"/>
        <end position="89"/>
    </location>
</feature>
<proteinExistence type="predicted"/>
<dbReference type="InterPro" id="IPR001647">
    <property type="entry name" value="HTH_TetR"/>
</dbReference>
<evidence type="ECO:0000256" key="1">
    <source>
        <dbReference type="ARBA" id="ARBA00023125"/>
    </source>
</evidence>
<keyword evidence="1 2" id="KW-0238">DNA-binding</keyword>
<dbReference type="PRINTS" id="PR00455">
    <property type="entry name" value="HTHTETR"/>
</dbReference>
<dbReference type="InterPro" id="IPR041642">
    <property type="entry name" value="KstR_C"/>
</dbReference>
<organism evidence="4 5">
    <name type="scientific">Actinomadura sediminis</name>
    <dbReference type="NCBI Taxonomy" id="1038904"/>
    <lineage>
        <taxon>Bacteria</taxon>
        <taxon>Bacillati</taxon>
        <taxon>Actinomycetota</taxon>
        <taxon>Actinomycetes</taxon>
        <taxon>Streptosporangiales</taxon>
        <taxon>Thermomonosporaceae</taxon>
        <taxon>Actinomadura</taxon>
    </lineage>
</organism>
<evidence type="ECO:0000259" key="3">
    <source>
        <dbReference type="PROSITE" id="PS50977"/>
    </source>
</evidence>
<dbReference type="PROSITE" id="PS50977">
    <property type="entry name" value="HTH_TETR_2"/>
    <property type="match status" value="1"/>
</dbReference>
<dbReference type="PANTHER" id="PTHR30055">
    <property type="entry name" value="HTH-TYPE TRANSCRIPTIONAL REGULATOR RUTR"/>
    <property type="match status" value="1"/>
</dbReference>
<evidence type="ECO:0000313" key="5">
    <source>
        <dbReference type="Proteomes" id="UP001596972"/>
    </source>
</evidence>
<dbReference type="Gene3D" id="1.10.357.10">
    <property type="entry name" value="Tetracycline Repressor, domain 2"/>
    <property type="match status" value="1"/>
</dbReference>
<feature type="DNA-binding region" description="H-T-H motif" evidence="2">
    <location>
        <begin position="52"/>
        <end position="71"/>
    </location>
</feature>
<dbReference type="InterPro" id="IPR050109">
    <property type="entry name" value="HTH-type_TetR-like_transc_reg"/>
</dbReference>
<comment type="caution">
    <text evidence="4">The sequence shown here is derived from an EMBL/GenBank/DDBJ whole genome shotgun (WGS) entry which is preliminary data.</text>
</comment>
<dbReference type="PANTHER" id="PTHR30055:SF242">
    <property type="entry name" value="HTH-TYPE TRANSCRIPTIONAL REPRESSOR KSTR"/>
    <property type="match status" value="1"/>
</dbReference>
<sequence>MAGQESEGEIVARIASARLSAEPSSPEQHDRRQRILRAAMRIGGEKPLERVQMHEVAKAAGVAIGTLYRYFPSKVHLFTAVMAAQVDRFGEGVGPPPPGVDPEDAVADLLVAASRTLMAQPLLSASMLHAANSANVATVIDTAKIDTTFQEIVLLATGIEVPTAQDVRLVRLLMQCWYGVLQMSLNGRASMADVESDIRMACRLLLAPRSNASGPGASG</sequence>
<evidence type="ECO:0000256" key="2">
    <source>
        <dbReference type="PROSITE-ProRule" id="PRU00335"/>
    </source>
</evidence>
<dbReference type="InterPro" id="IPR009057">
    <property type="entry name" value="Homeodomain-like_sf"/>
</dbReference>
<keyword evidence="5" id="KW-1185">Reference proteome</keyword>
<name>A0ABW3EHC7_9ACTN</name>
<dbReference type="Pfam" id="PF00440">
    <property type="entry name" value="TetR_N"/>
    <property type="match status" value="1"/>
</dbReference>
<gene>
    <name evidence="4" type="ORF">ACFQ11_04870</name>
</gene>
<reference evidence="5" key="1">
    <citation type="journal article" date="2019" name="Int. J. Syst. Evol. Microbiol.">
        <title>The Global Catalogue of Microorganisms (GCM) 10K type strain sequencing project: providing services to taxonomists for standard genome sequencing and annotation.</title>
        <authorList>
            <consortium name="The Broad Institute Genomics Platform"/>
            <consortium name="The Broad Institute Genome Sequencing Center for Infectious Disease"/>
            <person name="Wu L."/>
            <person name="Ma J."/>
        </authorList>
    </citation>
    <scope>NUCLEOTIDE SEQUENCE [LARGE SCALE GENOMIC DNA]</scope>
    <source>
        <strain evidence="5">JCM 31202</strain>
    </source>
</reference>